<dbReference type="Proteomes" id="UP001149140">
    <property type="component" value="Unassembled WGS sequence"/>
</dbReference>
<name>A0A9X3MUW2_9ACTN</name>
<dbReference type="EMBL" id="JAPDOD010000020">
    <property type="protein sequence ID" value="MDA0162807.1"/>
    <property type="molecule type" value="Genomic_DNA"/>
</dbReference>
<keyword evidence="2" id="KW-0812">Transmembrane</keyword>
<dbReference type="Pfam" id="PF02470">
    <property type="entry name" value="MlaD"/>
    <property type="match status" value="1"/>
</dbReference>
<reference evidence="4" key="1">
    <citation type="submission" date="2022-10" db="EMBL/GenBank/DDBJ databases">
        <title>The WGS of Solirubrobacter ginsenosidimutans DSM 21036.</title>
        <authorList>
            <person name="Jiang Z."/>
        </authorList>
    </citation>
    <scope>NUCLEOTIDE SEQUENCE</scope>
    <source>
        <strain evidence="4">DSM 21036</strain>
    </source>
</reference>
<feature type="domain" description="Mce/MlaD" evidence="3">
    <location>
        <begin position="35"/>
        <end position="113"/>
    </location>
</feature>
<dbReference type="PANTHER" id="PTHR33371:SF4">
    <property type="entry name" value="INTERMEMBRANE PHOSPHOLIPID TRANSPORT SYSTEM BINDING PROTEIN MLAD"/>
    <property type="match status" value="1"/>
</dbReference>
<feature type="compositionally biased region" description="Polar residues" evidence="1">
    <location>
        <begin position="163"/>
        <end position="174"/>
    </location>
</feature>
<gene>
    <name evidence="4" type="ORF">OM076_21215</name>
</gene>
<dbReference type="InterPro" id="IPR052336">
    <property type="entry name" value="MlaD_Phospholipid_Transporter"/>
</dbReference>
<keyword evidence="2" id="KW-1133">Transmembrane helix</keyword>
<accession>A0A9X3MUW2</accession>
<feature type="region of interest" description="Disordered" evidence="1">
    <location>
        <begin position="469"/>
        <end position="489"/>
    </location>
</feature>
<sequence>MPKRSNGFIGLMGAILAAVILFFGFTKDIPFTHGFQIKAQFESANSIRPNSPVRIAGVEVGKVKSVTGVEGSNAALITMELKDTALPIHEDATAKVRPRIFLEGNFFVDLKPGTPGAPVLKSGDTIKITQTASPVQLDEVLTSLQSDSREDLQRLLVGLDASLNSKPTPAQNADASPLARGQTGAESFNDALDDIPEAERSTAQVLEALLGTEPGRDVERLIKGTANTAEALDRSEGALKDLITNLNLTTATFASESANLRATIRELPPTLATANAAFTSLNAAFPPTREFARAIRPGVRETPATIAAAFPWIEQAHALVGKPELGGLAEELSPATQDLARLIDRATELLPQTDLASKCLRDVVLPAGDQVINDEFATGSENYKEFFYALVGIAGEGQNTDGNGMYVRFQTGGGTQSVSLGSKTASTGQLFGNNVAVPLGNRPAYPGKLPPYKPDAPCYKQKIPDVNGPAAAKSLPTGAPAETAQVKSAREKLLREADLSAVRRKLHPFGTAKKGSLPPSQEKAK</sequence>
<keyword evidence="2" id="KW-0472">Membrane</keyword>
<evidence type="ECO:0000313" key="4">
    <source>
        <dbReference type="EMBL" id="MDA0162807.1"/>
    </source>
</evidence>
<comment type="caution">
    <text evidence="4">The sequence shown here is derived from an EMBL/GenBank/DDBJ whole genome shotgun (WGS) entry which is preliminary data.</text>
</comment>
<feature type="region of interest" description="Disordered" evidence="1">
    <location>
        <begin position="503"/>
        <end position="525"/>
    </location>
</feature>
<feature type="region of interest" description="Disordered" evidence="1">
    <location>
        <begin position="163"/>
        <end position="183"/>
    </location>
</feature>
<dbReference type="InterPro" id="IPR003399">
    <property type="entry name" value="Mce/MlaD"/>
</dbReference>
<dbReference type="PANTHER" id="PTHR33371">
    <property type="entry name" value="INTERMEMBRANE PHOSPHOLIPID TRANSPORT SYSTEM BINDING PROTEIN MLAD-RELATED"/>
    <property type="match status" value="1"/>
</dbReference>
<evidence type="ECO:0000313" key="5">
    <source>
        <dbReference type="Proteomes" id="UP001149140"/>
    </source>
</evidence>
<protein>
    <submittedName>
        <fullName evidence="4">MCE family protein</fullName>
    </submittedName>
</protein>
<organism evidence="4 5">
    <name type="scientific">Solirubrobacter ginsenosidimutans</name>
    <dbReference type="NCBI Taxonomy" id="490573"/>
    <lineage>
        <taxon>Bacteria</taxon>
        <taxon>Bacillati</taxon>
        <taxon>Actinomycetota</taxon>
        <taxon>Thermoleophilia</taxon>
        <taxon>Solirubrobacterales</taxon>
        <taxon>Solirubrobacteraceae</taxon>
        <taxon>Solirubrobacter</taxon>
    </lineage>
</organism>
<proteinExistence type="predicted"/>
<dbReference type="RefSeq" id="WP_270042042.1">
    <property type="nucleotide sequence ID" value="NZ_JAPDOD010000020.1"/>
</dbReference>
<evidence type="ECO:0000256" key="2">
    <source>
        <dbReference type="SAM" id="Phobius"/>
    </source>
</evidence>
<dbReference type="AlphaFoldDB" id="A0A9X3MUW2"/>
<evidence type="ECO:0000256" key="1">
    <source>
        <dbReference type="SAM" id="MobiDB-lite"/>
    </source>
</evidence>
<keyword evidence="5" id="KW-1185">Reference proteome</keyword>
<feature type="transmembrane region" description="Helical" evidence="2">
    <location>
        <begin position="7"/>
        <end position="25"/>
    </location>
</feature>
<evidence type="ECO:0000259" key="3">
    <source>
        <dbReference type="Pfam" id="PF02470"/>
    </source>
</evidence>